<sequence length="376" mass="39313">MADVFVVGAGLIGLSTAYELAQRGVAVTVYDRDEPAQAASWAGAGMLAPFSEATPDRELLALSRASLERYPGFVDGLRERTGVDVRLRRDGTMHVALGEAQLAALAAVADTFRANGGDVALLERGEVLAREPFLAKDLAGALYVANEAQVDNRRLGRALLAACRGLGVRFERVDEIALESDARRVRGVRTPYGFAAAPVVVNAAGAWAGALDGVPESARIPVRPVAGEMLAIALPPAAMRSLVWLGHRYLVPRDDGRLLVGATVVERGFDVRVTAAGMHDLLDAALAVAPALASFAVVETWAGLRPASHDGRPYLGATPIEGYLVAAGHYRNGILLTPVTARAIAALIVDGAAPELAPFACARVGGRLVPAANHTS</sequence>
<dbReference type="KEGG" id="vab:WPS_09760"/>
<dbReference type="EC" id="1.4.3.19" evidence="5"/>
<comment type="catalytic activity">
    <reaction evidence="4">
        <text>glycine + O2 + H2O = glyoxylate + H2O2 + NH4(+)</text>
        <dbReference type="Rhea" id="RHEA:11532"/>
        <dbReference type="ChEBI" id="CHEBI:15377"/>
        <dbReference type="ChEBI" id="CHEBI:15379"/>
        <dbReference type="ChEBI" id="CHEBI:16240"/>
        <dbReference type="ChEBI" id="CHEBI:28938"/>
        <dbReference type="ChEBI" id="CHEBI:36655"/>
        <dbReference type="ChEBI" id="CHEBI:57305"/>
        <dbReference type="EC" id="1.4.3.19"/>
    </reaction>
</comment>
<dbReference type="InterPro" id="IPR006076">
    <property type="entry name" value="FAD-dep_OxRdtase"/>
</dbReference>
<evidence type="ECO:0000313" key="8">
    <source>
        <dbReference type="Proteomes" id="UP001317532"/>
    </source>
</evidence>
<dbReference type="EMBL" id="AP025523">
    <property type="protein sequence ID" value="BDE05700.1"/>
    <property type="molecule type" value="Genomic_DNA"/>
</dbReference>
<evidence type="ECO:0000256" key="5">
    <source>
        <dbReference type="ARBA" id="ARBA00050018"/>
    </source>
</evidence>
<dbReference type="GO" id="GO:0009228">
    <property type="term" value="P:thiamine biosynthetic process"/>
    <property type="evidence" value="ECO:0007669"/>
    <property type="project" value="UniProtKB-KW"/>
</dbReference>
<dbReference type="InterPro" id="IPR012727">
    <property type="entry name" value="Gly_oxidase_ThiO"/>
</dbReference>
<keyword evidence="2" id="KW-0784">Thiamine biosynthesis</keyword>
<dbReference type="RefSeq" id="WP_317996726.1">
    <property type="nucleotide sequence ID" value="NZ_AP025523.1"/>
</dbReference>
<dbReference type="Gene3D" id="3.30.9.10">
    <property type="entry name" value="D-Amino Acid Oxidase, subunit A, domain 2"/>
    <property type="match status" value="1"/>
</dbReference>
<dbReference type="PANTHER" id="PTHR13847:SF289">
    <property type="entry name" value="GLYCINE OXIDASE"/>
    <property type="match status" value="1"/>
</dbReference>
<dbReference type="InterPro" id="IPR036188">
    <property type="entry name" value="FAD/NAD-bd_sf"/>
</dbReference>
<comment type="pathway">
    <text evidence="1">Cofactor biosynthesis; thiamine diphosphate biosynthesis.</text>
</comment>
<reference evidence="7 8" key="1">
    <citation type="journal article" date="2022" name="ISME Commun">
        <title>Vulcanimicrobium alpinus gen. nov. sp. nov., the first cultivated representative of the candidate phylum 'Eremiobacterota', is a metabolically versatile aerobic anoxygenic phototroph.</title>
        <authorList>
            <person name="Yabe S."/>
            <person name="Muto K."/>
            <person name="Abe K."/>
            <person name="Yokota A."/>
            <person name="Staudigel H."/>
            <person name="Tebo B.M."/>
        </authorList>
    </citation>
    <scope>NUCLEOTIDE SEQUENCE [LARGE SCALE GENOMIC DNA]</scope>
    <source>
        <strain evidence="7 8">WC8-2</strain>
    </source>
</reference>
<evidence type="ECO:0000256" key="2">
    <source>
        <dbReference type="ARBA" id="ARBA00022977"/>
    </source>
</evidence>
<gene>
    <name evidence="7" type="primary">thiO</name>
    <name evidence="7" type="ORF">WPS_09760</name>
</gene>
<protein>
    <recommendedName>
        <fullName evidence="5">glycine oxidase</fullName>
        <ecNumber evidence="5">1.4.3.19</ecNumber>
    </recommendedName>
</protein>
<organism evidence="7 8">
    <name type="scientific">Vulcanimicrobium alpinum</name>
    <dbReference type="NCBI Taxonomy" id="3016050"/>
    <lineage>
        <taxon>Bacteria</taxon>
        <taxon>Bacillati</taxon>
        <taxon>Vulcanimicrobiota</taxon>
        <taxon>Vulcanimicrobiia</taxon>
        <taxon>Vulcanimicrobiales</taxon>
        <taxon>Vulcanimicrobiaceae</taxon>
        <taxon>Vulcanimicrobium</taxon>
    </lineage>
</organism>
<name>A0AAN2C8N9_UNVUL</name>
<dbReference type="AlphaFoldDB" id="A0AAN2C8N9"/>
<dbReference type="GO" id="GO:0043799">
    <property type="term" value="F:glycine oxidase activity"/>
    <property type="evidence" value="ECO:0007669"/>
    <property type="project" value="UniProtKB-EC"/>
</dbReference>
<keyword evidence="8" id="KW-1185">Reference proteome</keyword>
<accession>A0AAN2C8N9</accession>
<keyword evidence="3" id="KW-0560">Oxidoreductase</keyword>
<dbReference type="GO" id="GO:0005737">
    <property type="term" value="C:cytoplasm"/>
    <property type="evidence" value="ECO:0007669"/>
    <property type="project" value="TreeGrafter"/>
</dbReference>
<proteinExistence type="predicted"/>
<dbReference type="Gene3D" id="3.50.50.60">
    <property type="entry name" value="FAD/NAD(P)-binding domain"/>
    <property type="match status" value="1"/>
</dbReference>
<feature type="domain" description="FAD dependent oxidoreductase" evidence="6">
    <location>
        <begin position="3"/>
        <end position="347"/>
    </location>
</feature>
<evidence type="ECO:0000256" key="4">
    <source>
        <dbReference type="ARBA" id="ARBA00049872"/>
    </source>
</evidence>
<dbReference type="GO" id="GO:0050660">
    <property type="term" value="F:flavin adenine dinucleotide binding"/>
    <property type="evidence" value="ECO:0007669"/>
    <property type="project" value="InterPro"/>
</dbReference>
<evidence type="ECO:0000259" key="6">
    <source>
        <dbReference type="Pfam" id="PF01266"/>
    </source>
</evidence>
<dbReference type="NCBIfam" id="TIGR02352">
    <property type="entry name" value="thiamin_ThiO"/>
    <property type="match status" value="1"/>
</dbReference>
<dbReference type="PANTHER" id="PTHR13847">
    <property type="entry name" value="SARCOSINE DEHYDROGENASE-RELATED"/>
    <property type="match status" value="1"/>
</dbReference>
<dbReference type="SUPFAM" id="SSF54373">
    <property type="entry name" value="FAD-linked reductases, C-terminal domain"/>
    <property type="match status" value="1"/>
</dbReference>
<dbReference type="Proteomes" id="UP001317532">
    <property type="component" value="Chromosome"/>
</dbReference>
<dbReference type="Pfam" id="PF01266">
    <property type="entry name" value="DAO"/>
    <property type="match status" value="1"/>
</dbReference>
<evidence type="ECO:0000313" key="7">
    <source>
        <dbReference type="EMBL" id="BDE05700.1"/>
    </source>
</evidence>
<dbReference type="SUPFAM" id="SSF51905">
    <property type="entry name" value="FAD/NAD(P)-binding domain"/>
    <property type="match status" value="1"/>
</dbReference>
<evidence type="ECO:0000256" key="1">
    <source>
        <dbReference type="ARBA" id="ARBA00004948"/>
    </source>
</evidence>
<evidence type="ECO:0000256" key="3">
    <source>
        <dbReference type="ARBA" id="ARBA00023002"/>
    </source>
</evidence>